<organism evidence="2">
    <name type="scientific">freshwater metagenome</name>
    <dbReference type="NCBI Taxonomy" id="449393"/>
    <lineage>
        <taxon>unclassified sequences</taxon>
        <taxon>metagenomes</taxon>
        <taxon>ecological metagenomes</taxon>
    </lineage>
</organism>
<feature type="transmembrane region" description="Helical" evidence="1">
    <location>
        <begin position="103"/>
        <end position="124"/>
    </location>
</feature>
<dbReference type="AlphaFoldDB" id="A0A094PUM2"/>
<dbReference type="PANTHER" id="PTHR40078:SF1">
    <property type="entry name" value="INTEGRAL MEMBRANE PROTEIN"/>
    <property type="match status" value="1"/>
</dbReference>
<sequence length="227" mass="24164">MSSDASKNFFLEFLRPHRTIPHTSWAGRHRWDLSPKRTFILCFGLLIFGLGDSLFVQSGTGNAPWTVLAEGVSKRLDISLGFSTFTISTVVLLLWIPLREKPGFGTIANIVIIASSIQLGVTIFPRANNYLTGVAMDIIGIAMVGMGSALYITCALGQGPRDGLMTALHHRTGVRVGRVRLGIESTVLILGTLLGGTVGLGTALFALLIGQSIAISLGVVSRLTTAS</sequence>
<evidence type="ECO:0000313" key="2">
    <source>
        <dbReference type="EMBL" id="KGA14842.1"/>
    </source>
</evidence>
<dbReference type="Pfam" id="PF19700">
    <property type="entry name" value="DUF6198"/>
    <property type="match status" value="1"/>
</dbReference>
<keyword evidence="1" id="KW-0472">Membrane</keyword>
<gene>
    <name evidence="2" type="ORF">GM50_18765</name>
</gene>
<dbReference type="InterPro" id="IPR038750">
    <property type="entry name" value="YczE/YyaS-like"/>
</dbReference>
<evidence type="ECO:0008006" key="3">
    <source>
        <dbReference type="Google" id="ProtNLM"/>
    </source>
</evidence>
<feature type="transmembrane region" description="Helical" evidence="1">
    <location>
        <begin position="187"/>
        <end position="209"/>
    </location>
</feature>
<comment type="caution">
    <text evidence="2">The sequence shown here is derived from an EMBL/GenBank/DDBJ whole genome shotgun (WGS) entry which is preliminary data.</text>
</comment>
<dbReference type="PANTHER" id="PTHR40078">
    <property type="entry name" value="INTEGRAL MEMBRANE PROTEIN-RELATED"/>
    <property type="match status" value="1"/>
</dbReference>
<accession>A0A094PUM2</accession>
<keyword evidence="1" id="KW-1133">Transmembrane helix</keyword>
<dbReference type="EMBL" id="JNSK01000115">
    <property type="protein sequence ID" value="KGA14842.1"/>
    <property type="molecule type" value="Genomic_DNA"/>
</dbReference>
<protein>
    <recommendedName>
        <fullName evidence="3">YitT family protein</fullName>
    </recommendedName>
</protein>
<keyword evidence="1" id="KW-0812">Transmembrane</keyword>
<reference evidence="2" key="1">
    <citation type="submission" date="2014-05" db="EMBL/GenBank/DDBJ databases">
        <title>Key roles for freshwater Actinobacteria revealed by deep metagenomic sequencing.</title>
        <authorList>
            <person name="Ghai R."/>
            <person name="Mizuno C.M."/>
            <person name="Picazo A."/>
            <person name="Camacho A."/>
            <person name="Rodriguez-Valera F."/>
        </authorList>
    </citation>
    <scope>NUCLEOTIDE SEQUENCE</scope>
</reference>
<proteinExistence type="predicted"/>
<feature type="transmembrane region" description="Helical" evidence="1">
    <location>
        <begin position="130"/>
        <end position="152"/>
    </location>
</feature>
<name>A0A094PUM2_9ZZZZ</name>
<evidence type="ECO:0000256" key="1">
    <source>
        <dbReference type="SAM" id="Phobius"/>
    </source>
</evidence>
<feature type="transmembrane region" description="Helical" evidence="1">
    <location>
        <begin position="78"/>
        <end position="96"/>
    </location>
</feature>
<feature type="transmembrane region" description="Helical" evidence="1">
    <location>
        <begin position="38"/>
        <end position="58"/>
    </location>
</feature>